<protein>
    <submittedName>
        <fullName evidence="1">Uncharacterized protein</fullName>
    </submittedName>
</protein>
<evidence type="ECO:0000313" key="1">
    <source>
        <dbReference type="EMBL" id="KAE8354425.1"/>
    </source>
</evidence>
<reference evidence="2" key="1">
    <citation type="submission" date="2019-04" db="EMBL/GenBank/DDBJ databases">
        <title>Friends and foes A comparative genomics studyof 23 Aspergillus species from section Flavi.</title>
        <authorList>
            <consortium name="DOE Joint Genome Institute"/>
            <person name="Kjaerbolling I."/>
            <person name="Vesth T."/>
            <person name="Frisvad J.C."/>
            <person name="Nybo J.L."/>
            <person name="Theobald S."/>
            <person name="Kildgaard S."/>
            <person name="Isbrandt T."/>
            <person name="Kuo A."/>
            <person name="Sato A."/>
            <person name="Lyhne E.K."/>
            <person name="Kogle M.E."/>
            <person name="Wiebenga A."/>
            <person name="Kun R.S."/>
            <person name="Lubbers R.J."/>
            <person name="Makela M.R."/>
            <person name="Barry K."/>
            <person name="Chovatia M."/>
            <person name="Clum A."/>
            <person name="Daum C."/>
            <person name="Haridas S."/>
            <person name="He G."/>
            <person name="LaButti K."/>
            <person name="Lipzen A."/>
            <person name="Mondo S."/>
            <person name="Riley R."/>
            <person name="Salamov A."/>
            <person name="Simmons B.A."/>
            <person name="Magnuson J.K."/>
            <person name="Henrissat B."/>
            <person name="Mortensen U.H."/>
            <person name="Larsen T.O."/>
            <person name="Devries R.P."/>
            <person name="Grigoriev I.V."/>
            <person name="Machida M."/>
            <person name="Baker S.E."/>
            <person name="Andersen M.R."/>
        </authorList>
    </citation>
    <scope>NUCLEOTIDE SEQUENCE [LARGE SCALE GENOMIC DNA]</scope>
    <source>
        <strain evidence="2">CBS 553.77</strain>
    </source>
</reference>
<keyword evidence="2" id="KW-1185">Reference proteome</keyword>
<accession>A0A5N6Z9Y1</accession>
<proteinExistence type="predicted"/>
<sequence>MAAAVAKNPAHFQLNREMIRMMSHRELKKRFHKNPESFPRRFLPKSKQVREQAQEIA</sequence>
<organism evidence="1 2">
    <name type="scientific">Aspergillus coremiiformis</name>
    <dbReference type="NCBI Taxonomy" id="138285"/>
    <lineage>
        <taxon>Eukaryota</taxon>
        <taxon>Fungi</taxon>
        <taxon>Dikarya</taxon>
        <taxon>Ascomycota</taxon>
        <taxon>Pezizomycotina</taxon>
        <taxon>Eurotiomycetes</taxon>
        <taxon>Eurotiomycetidae</taxon>
        <taxon>Eurotiales</taxon>
        <taxon>Aspergillaceae</taxon>
        <taxon>Aspergillus</taxon>
        <taxon>Aspergillus subgen. Circumdati</taxon>
    </lineage>
</organism>
<dbReference type="AlphaFoldDB" id="A0A5N6Z9Y1"/>
<name>A0A5N6Z9Y1_9EURO</name>
<gene>
    <name evidence="1" type="ORF">BDV28DRAFT_131085</name>
</gene>
<dbReference type="Proteomes" id="UP000327118">
    <property type="component" value="Unassembled WGS sequence"/>
</dbReference>
<evidence type="ECO:0000313" key="2">
    <source>
        <dbReference type="Proteomes" id="UP000327118"/>
    </source>
</evidence>
<dbReference type="EMBL" id="ML739073">
    <property type="protein sequence ID" value="KAE8354425.1"/>
    <property type="molecule type" value="Genomic_DNA"/>
</dbReference>